<evidence type="ECO:0000313" key="1">
    <source>
        <dbReference type="EMBL" id="GGS23437.1"/>
    </source>
</evidence>
<accession>A0A918L9U9</accession>
<reference evidence="1" key="1">
    <citation type="journal article" date="2014" name="Int. J. Syst. Evol. Microbiol.">
        <title>Complete genome sequence of Corynebacterium casei LMG S-19264T (=DSM 44701T), isolated from a smear-ripened cheese.</title>
        <authorList>
            <consortium name="US DOE Joint Genome Institute (JGI-PGF)"/>
            <person name="Walter F."/>
            <person name="Albersmeier A."/>
            <person name="Kalinowski J."/>
            <person name="Ruckert C."/>
        </authorList>
    </citation>
    <scope>NUCLEOTIDE SEQUENCE</scope>
    <source>
        <strain evidence="1">JCM 3276</strain>
    </source>
</reference>
<evidence type="ECO:0008006" key="3">
    <source>
        <dbReference type="Google" id="ProtNLM"/>
    </source>
</evidence>
<organism evidence="1 2">
    <name type="scientific">Actinokineospora fastidiosa</name>
    <dbReference type="NCBI Taxonomy" id="1816"/>
    <lineage>
        <taxon>Bacteria</taxon>
        <taxon>Bacillati</taxon>
        <taxon>Actinomycetota</taxon>
        <taxon>Actinomycetes</taxon>
        <taxon>Pseudonocardiales</taxon>
        <taxon>Pseudonocardiaceae</taxon>
        <taxon>Actinokineospora</taxon>
    </lineage>
</organism>
<dbReference type="Proteomes" id="UP000660680">
    <property type="component" value="Unassembled WGS sequence"/>
</dbReference>
<dbReference type="RefSeq" id="WP_189209535.1">
    <property type="nucleotide sequence ID" value="NZ_BMRB01000001.1"/>
</dbReference>
<gene>
    <name evidence="1" type="ORF">GCM10010171_15560</name>
</gene>
<dbReference type="EMBL" id="BMRB01000001">
    <property type="protein sequence ID" value="GGS23437.1"/>
    <property type="molecule type" value="Genomic_DNA"/>
</dbReference>
<protein>
    <recommendedName>
        <fullName evidence="3">Excreted virulence factor EspC, type VII ESX diderm</fullName>
    </recommendedName>
</protein>
<dbReference type="Gene3D" id="1.10.287.1060">
    <property type="entry name" value="ESAT-6-like"/>
    <property type="match status" value="1"/>
</dbReference>
<dbReference type="InterPro" id="IPR036689">
    <property type="entry name" value="ESAT-6-like_sf"/>
</dbReference>
<reference evidence="1" key="2">
    <citation type="submission" date="2020-09" db="EMBL/GenBank/DDBJ databases">
        <authorList>
            <person name="Sun Q."/>
            <person name="Ohkuma M."/>
        </authorList>
    </citation>
    <scope>NUCLEOTIDE SEQUENCE</scope>
    <source>
        <strain evidence="1">JCM 3276</strain>
    </source>
</reference>
<name>A0A918L9U9_9PSEU</name>
<comment type="caution">
    <text evidence="1">The sequence shown here is derived from an EMBL/GenBank/DDBJ whole genome shotgun (WGS) entry which is preliminary data.</text>
</comment>
<sequence>MARGELRVDTEAVSATVARFAEVTDALAAMVRYGRGDAFAPARLGPLGDAAGRAYADRADALLTSLERAVAAVDGIGEALTAADRAVIDADEDAAAMITRAGER</sequence>
<evidence type="ECO:0000313" key="2">
    <source>
        <dbReference type="Proteomes" id="UP000660680"/>
    </source>
</evidence>
<dbReference type="AlphaFoldDB" id="A0A918L9U9"/>
<keyword evidence="2" id="KW-1185">Reference proteome</keyword>
<dbReference type="SUPFAM" id="SSF140453">
    <property type="entry name" value="EsxAB dimer-like"/>
    <property type="match status" value="1"/>
</dbReference>
<proteinExistence type="predicted"/>